<dbReference type="Proteomes" id="UP000016932">
    <property type="component" value="Unassembled WGS sequence"/>
</dbReference>
<feature type="region of interest" description="Disordered" evidence="1">
    <location>
        <begin position="77"/>
        <end position="99"/>
    </location>
</feature>
<gene>
    <name evidence="2" type="ORF">MYCFIDRAFT_172838</name>
</gene>
<accession>M3AGU2</accession>
<feature type="region of interest" description="Disordered" evidence="1">
    <location>
        <begin position="1"/>
        <end position="26"/>
    </location>
</feature>
<dbReference type="GeneID" id="19332871"/>
<dbReference type="KEGG" id="pfj:MYCFIDRAFT_172838"/>
<keyword evidence="3" id="KW-1185">Reference proteome</keyword>
<dbReference type="VEuPathDB" id="FungiDB:MYCFIDRAFT_172838"/>
<organism evidence="2 3">
    <name type="scientific">Pseudocercospora fijiensis (strain CIRAD86)</name>
    <name type="common">Black leaf streak disease fungus</name>
    <name type="synonym">Mycosphaerella fijiensis</name>
    <dbReference type="NCBI Taxonomy" id="383855"/>
    <lineage>
        <taxon>Eukaryota</taxon>
        <taxon>Fungi</taxon>
        <taxon>Dikarya</taxon>
        <taxon>Ascomycota</taxon>
        <taxon>Pezizomycotina</taxon>
        <taxon>Dothideomycetes</taxon>
        <taxon>Dothideomycetidae</taxon>
        <taxon>Mycosphaerellales</taxon>
        <taxon>Mycosphaerellaceae</taxon>
        <taxon>Pseudocercospora</taxon>
    </lineage>
</organism>
<dbReference type="RefSeq" id="XP_007924410.1">
    <property type="nucleotide sequence ID" value="XM_007926219.1"/>
</dbReference>
<evidence type="ECO:0000313" key="2">
    <source>
        <dbReference type="EMBL" id="EME83761.1"/>
    </source>
</evidence>
<feature type="compositionally biased region" description="Basic and acidic residues" evidence="1">
    <location>
        <begin position="87"/>
        <end position="98"/>
    </location>
</feature>
<name>M3AGU2_PSEFD</name>
<reference evidence="2 3" key="1">
    <citation type="journal article" date="2012" name="PLoS Pathog.">
        <title>Diverse lifestyles and strategies of plant pathogenesis encoded in the genomes of eighteen Dothideomycetes fungi.</title>
        <authorList>
            <person name="Ohm R.A."/>
            <person name="Feau N."/>
            <person name="Henrissat B."/>
            <person name="Schoch C.L."/>
            <person name="Horwitz B.A."/>
            <person name="Barry K.W."/>
            <person name="Condon B.J."/>
            <person name="Copeland A.C."/>
            <person name="Dhillon B."/>
            <person name="Glaser F."/>
            <person name="Hesse C.N."/>
            <person name="Kosti I."/>
            <person name="LaButti K."/>
            <person name="Lindquist E.A."/>
            <person name="Lucas S."/>
            <person name="Salamov A.A."/>
            <person name="Bradshaw R.E."/>
            <person name="Ciuffetti L."/>
            <person name="Hamelin R.C."/>
            <person name="Kema G.H.J."/>
            <person name="Lawrence C."/>
            <person name="Scott J.A."/>
            <person name="Spatafora J.W."/>
            <person name="Turgeon B.G."/>
            <person name="de Wit P.J.G.M."/>
            <person name="Zhong S."/>
            <person name="Goodwin S.B."/>
            <person name="Grigoriev I.V."/>
        </authorList>
    </citation>
    <scope>NUCLEOTIDE SEQUENCE [LARGE SCALE GENOMIC DNA]</scope>
    <source>
        <strain evidence="2 3">CIRAD86</strain>
    </source>
</reference>
<dbReference type="AlphaFoldDB" id="M3AGU2"/>
<evidence type="ECO:0000256" key="1">
    <source>
        <dbReference type="SAM" id="MobiDB-lite"/>
    </source>
</evidence>
<feature type="compositionally biased region" description="Basic residues" evidence="1">
    <location>
        <begin position="7"/>
        <end position="26"/>
    </location>
</feature>
<dbReference type="EMBL" id="KB446557">
    <property type="protein sequence ID" value="EME83761.1"/>
    <property type="molecule type" value="Genomic_DNA"/>
</dbReference>
<evidence type="ECO:0000313" key="3">
    <source>
        <dbReference type="Proteomes" id="UP000016932"/>
    </source>
</evidence>
<feature type="region of interest" description="Disordered" evidence="1">
    <location>
        <begin position="207"/>
        <end position="237"/>
    </location>
</feature>
<sequence>MSYQQHAARRRDIRKSNKGSHRRDKFKRLAWTVRTNLHCPHEAGAVSSPQENKPGNGPRPPAMITLRLWDLSLSTTFENSQPVGSDHSARQDSTKPKTDMTQCAFKLRPRDDATHIRTTFSLCEPVHLAPTKSHRDSCSRLDQSLETRELQSYQHQYSPRNGGKKNNETASYFVPKVVGRSDSFGPARVLSISGDTLIKVHSAVMNENGPSKTLSNEKCRSREDDDGLSSIHICRKS</sequence>
<feature type="region of interest" description="Disordered" evidence="1">
    <location>
        <begin position="41"/>
        <end position="63"/>
    </location>
</feature>
<protein>
    <submittedName>
        <fullName evidence="2">Uncharacterized protein</fullName>
    </submittedName>
</protein>
<dbReference type="HOGENOM" id="CLU_1171064_0_0_1"/>
<proteinExistence type="predicted"/>